<dbReference type="InterPro" id="IPR052020">
    <property type="entry name" value="Cyclic_di-GMP/3'3'-cGAMP_PDE"/>
</dbReference>
<feature type="domain" description="Response regulatory" evidence="2">
    <location>
        <begin position="49"/>
        <end position="166"/>
    </location>
</feature>
<dbReference type="SUPFAM" id="SSF52172">
    <property type="entry name" value="CheY-like"/>
    <property type="match status" value="1"/>
</dbReference>
<dbReference type="InterPro" id="IPR011006">
    <property type="entry name" value="CheY-like_superfamily"/>
</dbReference>
<evidence type="ECO:0000259" key="3">
    <source>
        <dbReference type="PROSITE" id="PS51832"/>
    </source>
</evidence>
<dbReference type="Pfam" id="PF13487">
    <property type="entry name" value="HD_5"/>
    <property type="match status" value="1"/>
</dbReference>
<dbReference type="Proteomes" id="UP000322214">
    <property type="component" value="Chromosome"/>
</dbReference>
<dbReference type="Pfam" id="PF00072">
    <property type="entry name" value="Response_reg"/>
    <property type="match status" value="1"/>
</dbReference>
<dbReference type="Gene3D" id="3.40.50.2300">
    <property type="match status" value="1"/>
</dbReference>
<dbReference type="SMART" id="SM00448">
    <property type="entry name" value="REC"/>
    <property type="match status" value="1"/>
</dbReference>
<dbReference type="PROSITE" id="PS50110">
    <property type="entry name" value="RESPONSE_REGULATORY"/>
    <property type="match status" value="1"/>
</dbReference>
<dbReference type="OrthoDB" id="9759601at2"/>
<accession>A0A5B9P8F5</accession>
<feature type="domain" description="HD-GYP" evidence="3">
    <location>
        <begin position="193"/>
        <end position="412"/>
    </location>
</feature>
<evidence type="ECO:0000313" key="4">
    <source>
        <dbReference type="EMBL" id="QEG21799.1"/>
    </source>
</evidence>
<evidence type="ECO:0000259" key="2">
    <source>
        <dbReference type="PROSITE" id="PS50110"/>
    </source>
</evidence>
<dbReference type="KEGG" id="mff:MFFC18_16580"/>
<evidence type="ECO:0000256" key="1">
    <source>
        <dbReference type="PROSITE-ProRule" id="PRU00169"/>
    </source>
</evidence>
<dbReference type="AlphaFoldDB" id="A0A5B9P8F5"/>
<dbReference type="STRING" id="980251.GCA_001642875_03259"/>
<dbReference type="SUPFAM" id="SSF109604">
    <property type="entry name" value="HD-domain/PDEase-like"/>
    <property type="match status" value="1"/>
</dbReference>
<dbReference type="InterPro" id="IPR001789">
    <property type="entry name" value="Sig_transdc_resp-reg_receiver"/>
</dbReference>
<keyword evidence="4" id="KW-0378">Hydrolase</keyword>
<gene>
    <name evidence="4" type="primary">rpfG_3</name>
    <name evidence="4" type="ORF">MFFC18_16580</name>
</gene>
<dbReference type="EMBL" id="CP042912">
    <property type="protein sequence ID" value="QEG21799.1"/>
    <property type="molecule type" value="Genomic_DNA"/>
</dbReference>
<keyword evidence="1" id="KW-0597">Phosphoprotein</keyword>
<evidence type="ECO:0000313" key="5">
    <source>
        <dbReference type="Proteomes" id="UP000322214"/>
    </source>
</evidence>
<dbReference type="PROSITE" id="PS51832">
    <property type="entry name" value="HD_GYP"/>
    <property type="match status" value="1"/>
</dbReference>
<dbReference type="CDD" id="cd00077">
    <property type="entry name" value="HDc"/>
    <property type="match status" value="1"/>
</dbReference>
<feature type="modified residue" description="4-aspartylphosphate" evidence="1">
    <location>
        <position position="99"/>
    </location>
</feature>
<reference evidence="4 5" key="1">
    <citation type="submission" date="2019-08" db="EMBL/GenBank/DDBJ databases">
        <title>Deep-cultivation of Planctomycetes and their phenomic and genomic characterization uncovers novel biology.</title>
        <authorList>
            <person name="Wiegand S."/>
            <person name="Jogler M."/>
            <person name="Boedeker C."/>
            <person name="Pinto D."/>
            <person name="Vollmers J."/>
            <person name="Rivas-Marin E."/>
            <person name="Kohn T."/>
            <person name="Peeters S.H."/>
            <person name="Heuer A."/>
            <person name="Rast P."/>
            <person name="Oberbeckmann S."/>
            <person name="Bunk B."/>
            <person name="Jeske O."/>
            <person name="Meyerdierks A."/>
            <person name="Storesund J.E."/>
            <person name="Kallscheuer N."/>
            <person name="Luecker S."/>
            <person name="Lage O.M."/>
            <person name="Pohl T."/>
            <person name="Merkel B.J."/>
            <person name="Hornburger P."/>
            <person name="Mueller R.-W."/>
            <person name="Bruemmer F."/>
            <person name="Labrenz M."/>
            <person name="Spormann A.M."/>
            <person name="Op den Camp H."/>
            <person name="Overmann J."/>
            <person name="Amann R."/>
            <person name="Jetten M.S.M."/>
            <person name="Mascher T."/>
            <person name="Medema M.H."/>
            <person name="Devos D.P."/>
            <person name="Kaster A.-K."/>
            <person name="Ovreas L."/>
            <person name="Rohde M."/>
            <person name="Galperin M.Y."/>
            <person name="Jogler C."/>
        </authorList>
    </citation>
    <scope>NUCLEOTIDE SEQUENCE [LARGE SCALE GENOMIC DNA]</scope>
    <source>
        <strain evidence="4 5">FC18</strain>
    </source>
</reference>
<dbReference type="PANTHER" id="PTHR45228">
    <property type="entry name" value="CYCLIC DI-GMP PHOSPHODIESTERASE TM_0186-RELATED"/>
    <property type="match status" value="1"/>
</dbReference>
<dbReference type="SMART" id="SM00471">
    <property type="entry name" value="HDc"/>
    <property type="match status" value="1"/>
</dbReference>
<dbReference type="EC" id="3.1.4.52" evidence="4"/>
<organism evidence="4 5">
    <name type="scientific">Mariniblastus fucicola</name>
    <dbReference type="NCBI Taxonomy" id="980251"/>
    <lineage>
        <taxon>Bacteria</taxon>
        <taxon>Pseudomonadati</taxon>
        <taxon>Planctomycetota</taxon>
        <taxon>Planctomycetia</taxon>
        <taxon>Pirellulales</taxon>
        <taxon>Pirellulaceae</taxon>
        <taxon>Mariniblastus</taxon>
    </lineage>
</organism>
<proteinExistence type="predicted"/>
<keyword evidence="5" id="KW-1185">Reference proteome</keyword>
<dbReference type="InterPro" id="IPR037522">
    <property type="entry name" value="HD_GYP_dom"/>
</dbReference>
<dbReference type="InterPro" id="IPR003607">
    <property type="entry name" value="HD/PDEase_dom"/>
</dbReference>
<dbReference type="Gene3D" id="1.10.3210.10">
    <property type="entry name" value="Hypothetical protein af1432"/>
    <property type="match status" value="1"/>
</dbReference>
<dbReference type="RefSeq" id="WP_148618704.1">
    <property type="nucleotide sequence ID" value="NZ_CP042912.1"/>
</dbReference>
<dbReference type="GO" id="GO:0000160">
    <property type="term" value="P:phosphorelay signal transduction system"/>
    <property type="evidence" value="ECO:0007669"/>
    <property type="project" value="InterPro"/>
</dbReference>
<name>A0A5B9P8F5_9BACT</name>
<protein>
    <submittedName>
        <fullName evidence="4">Cyclic di-GMP phosphodiesterase response regulator RpfG</fullName>
        <ecNumber evidence="4">3.1.4.52</ecNumber>
    </submittedName>
</protein>
<dbReference type="PANTHER" id="PTHR45228:SF1">
    <property type="entry name" value="CYCLIC DI-GMP PHOSPHODIESTERASE TM_0186"/>
    <property type="match status" value="1"/>
</dbReference>
<sequence length="431" mass="48395">MHTGLEQMINGSHLAPLSASVSTEGASPLRTQIDSVSIVADKDALKSCKIMIVDDEPLVIRVVKRFLAGDGFTNFVTVEDSRTAMEAIQRESPDVVLLDIMMPNITGLDLLRERQKDKVLMLVPFIILSANSENQIKREALALGATDFLSKPVDASDLTVRVQNSLMVKRHHDHIANYANELENQVRLRTAQIDRSREQIIHCLARAAEYRDNETGEHVIRVGKYCAVIADELGFGENYRRQIELAAQLHDVGKIGIPDSVLLNPGKLSHGEFEIMKKHCNLGCEIMEPLAEHETQRIRDHANVGSFIMEDVDSPMLELAAIIARTHHEKWDGTGYPNGLAGDQIPIEGRICCCADVFDALSSERPYKPKFPLQKCLEIMISERGTRFDPIVLDAFLKRLKDIEHIRTTYNDEDSLTRILRQKESTDTPEL</sequence>
<dbReference type="GO" id="GO:0071111">
    <property type="term" value="F:cyclic-guanylate-specific phosphodiesterase activity"/>
    <property type="evidence" value="ECO:0007669"/>
    <property type="project" value="UniProtKB-EC"/>
</dbReference>